<reference evidence="3" key="2">
    <citation type="submission" date="2009-03" db="EMBL/GenBank/DDBJ databases">
        <authorList>
            <person name="Gang L."/>
        </authorList>
    </citation>
    <scope>NUCLEOTIDE SEQUENCE</scope>
    <source>
        <strain evidence="3">Anhui</strain>
    </source>
</reference>
<sequence length="335" mass="37967">MRTAMSIDLRQMISLLYWLIPSMMYFNMLFLDDSVAQEPYYIESRSVGFYERGSYLPVYVINGNSSFVPDIGFRVTVNQFSYRSALILKSGTVLMADGFKHGNQVRSIRMAVRNTGNSTVIVMPRSKALTIEWKEMHFCQSHPEVLINVKVYIYDNGFIQCLPEVSGTVPEDCPMTIEITEGIYNGNEDGNGSIIQEKVIYNSVLSGFKFDVFLLITFIPQKRCLEQTTEDECIAVSQQNISCTWCAECGKCSRNASSCNCLKATEDTDSSADNQKMEATTKRHVEEQTKSATDFQPHKNESSNVHYIVVIVLGVVVIVSFIVGMFVWKYYMTNH</sequence>
<organism evidence="3">
    <name type="scientific">Schistosoma japonicum</name>
    <name type="common">Blood fluke</name>
    <dbReference type="NCBI Taxonomy" id="6182"/>
    <lineage>
        <taxon>Eukaryota</taxon>
        <taxon>Metazoa</taxon>
        <taxon>Spiralia</taxon>
        <taxon>Lophotrochozoa</taxon>
        <taxon>Platyhelminthes</taxon>
        <taxon>Trematoda</taxon>
        <taxon>Digenea</taxon>
        <taxon>Strigeidida</taxon>
        <taxon>Schistosomatoidea</taxon>
        <taxon>Schistosomatidae</taxon>
        <taxon>Schistosoma</taxon>
    </lineage>
</organism>
<proteinExistence type="evidence at transcript level"/>
<feature type="compositionally biased region" description="Basic and acidic residues" evidence="1">
    <location>
        <begin position="275"/>
        <end position="289"/>
    </location>
</feature>
<name>C1LGG1_SCHJA</name>
<dbReference type="EMBL" id="FN318060">
    <property type="protein sequence ID" value="CAX73789.1"/>
    <property type="molecule type" value="mRNA"/>
</dbReference>
<accession>C1LGG1</accession>
<evidence type="ECO:0000256" key="1">
    <source>
        <dbReference type="SAM" id="MobiDB-lite"/>
    </source>
</evidence>
<feature type="region of interest" description="Disordered" evidence="1">
    <location>
        <begin position="272"/>
        <end position="297"/>
    </location>
</feature>
<keyword evidence="2" id="KW-0472">Membrane</keyword>
<keyword evidence="2" id="KW-0812">Transmembrane</keyword>
<reference evidence="3" key="1">
    <citation type="journal article" date="2009" name="Nature">
        <title>The Schistosoma japonicum genome reveals features of host-parasite interplay.</title>
        <authorList>
            <person name="Liu F."/>
            <person name="Zhou Y."/>
            <person name="Wang Z.Q."/>
            <person name="Lu G."/>
            <person name="Zheng H."/>
            <person name="Brindley P.J."/>
            <person name="McManus D.P."/>
            <person name="Blair D."/>
            <person name="Zhang Q.H."/>
            <person name="Zhong Y."/>
            <person name="Wang S."/>
            <person name="Han Z.G."/>
            <person name="Chen Z."/>
        </authorList>
    </citation>
    <scope>NUCLEOTIDE SEQUENCE</scope>
    <source>
        <strain evidence="3">Anhui</strain>
    </source>
</reference>
<protein>
    <submittedName>
        <fullName evidence="3">Egg protein CP111</fullName>
    </submittedName>
</protein>
<feature type="transmembrane region" description="Helical" evidence="2">
    <location>
        <begin position="305"/>
        <end position="328"/>
    </location>
</feature>
<evidence type="ECO:0000313" key="3">
    <source>
        <dbReference type="EMBL" id="CAX73789.1"/>
    </source>
</evidence>
<feature type="transmembrane region" description="Helical" evidence="2">
    <location>
        <begin position="12"/>
        <end position="31"/>
    </location>
</feature>
<dbReference type="AlphaFoldDB" id="C1LGG1"/>
<evidence type="ECO:0000256" key="2">
    <source>
        <dbReference type="SAM" id="Phobius"/>
    </source>
</evidence>
<keyword evidence="2" id="KW-1133">Transmembrane helix</keyword>